<organism evidence="5 6">
    <name type="scientific">Morus notabilis</name>
    <dbReference type="NCBI Taxonomy" id="981085"/>
    <lineage>
        <taxon>Eukaryota</taxon>
        <taxon>Viridiplantae</taxon>
        <taxon>Streptophyta</taxon>
        <taxon>Embryophyta</taxon>
        <taxon>Tracheophyta</taxon>
        <taxon>Spermatophyta</taxon>
        <taxon>Magnoliopsida</taxon>
        <taxon>eudicotyledons</taxon>
        <taxon>Gunneridae</taxon>
        <taxon>Pentapetalae</taxon>
        <taxon>rosids</taxon>
        <taxon>fabids</taxon>
        <taxon>Rosales</taxon>
        <taxon>Moraceae</taxon>
        <taxon>Moreae</taxon>
        <taxon>Morus</taxon>
    </lineage>
</organism>
<gene>
    <name evidence="5" type="ORF">L484_019760</name>
</gene>
<dbReference type="AlphaFoldDB" id="W9RDN4"/>
<dbReference type="KEGG" id="mnt:21402682"/>
<reference evidence="6" key="1">
    <citation type="submission" date="2013-01" db="EMBL/GenBank/DDBJ databases">
        <title>Draft Genome Sequence of a Mulberry Tree, Morus notabilis C.K. Schneid.</title>
        <authorList>
            <person name="He N."/>
            <person name="Zhao S."/>
        </authorList>
    </citation>
    <scope>NUCLEOTIDE SEQUENCE</scope>
</reference>
<feature type="domain" description="Gnk2-homologous" evidence="4">
    <location>
        <begin position="133"/>
        <end position="238"/>
    </location>
</feature>
<evidence type="ECO:0000256" key="2">
    <source>
        <dbReference type="ARBA" id="ARBA00022737"/>
    </source>
</evidence>
<keyword evidence="6" id="KW-1185">Reference proteome</keyword>
<dbReference type="Pfam" id="PF01657">
    <property type="entry name" value="Stress-antifung"/>
    <property type="match status" value="2"/>
</dbReference>
<protein>
    <recommendedName>
        <fullName evidence="4">Gnk2-homologous domain-containing protein</fullName>
    </recommendedName>
</protein>
<dbReference type="CDD" id="cd23509">
    <property type="entry name" value="Gnk2-like"/>
    <property type="match status" value="2"/>
</dbReference>
<feature type="domain" description="Gnk2-homologous" evidence="4">
    <location>
        <begin position="26"/>
        <end position="129"/>
    </location>
</feature>
<dbReference type="PROSITE" id="PS51473">
    <property type="entry name" value="GNK2"/>
    <property type="match status" value="2"/>
</dbReference>
<dbReference type="OrthoDB" id="1731016at2759"/>
<evidence type="ECO:0000259" key="4">
    <source>
        <dbReference type="PROSITE" id="PS51473"/>
    </source>
</evidence>
<evidence type="ECO:0000313" key="6">
    <source>
        <dbReference type="Proteomes" id="UP000030645"/>
    </source>
</evidence>
<keyword evidence="1 3" id="KW-0732">Signal</keyword>
<accession>W9RDN4</accession>
<dbReference type="InterPro" id="IPR038408">
    <property type="entry name" value="GNK2_sf"/>
</dbReference>
<dbReference type="Gene3D" id="3.30.430.20">
    <property type="entry name" value="Gnk2 domain, C-X8-C-X2-C motif"/>
    <property type="match status" value="2"/>
</dbReference>
<dbReference type="EMBL" id="KE344058">
    <property type="protein sequence ID" value="EXB51983.1"/>
    <property type="molecule type" value="Genomic_DNA"/>
</dbReference>
<dbReference type="PANTHER" id="PTHR32099:SF30">
    <property type="entry name" value="OS03G0564600 PROTEIN"/>
    <property type="match status" value="1"/>
</dbReference>
<feature type="signal peptide" evidence="3">
    <location>
        <begin position="1"/>
        <end position="22"/>
    </location>
</feature>
<proteinExistence type="predicted"/>
<feature type="chain" id="PRO_5004931328" description="Gnk2-homologous domain-containing protein" evidence="3">
    <location>
        <begin position="23"/>
        <end position="299"/>
    </location>
</feature>
<dbReference type="eggNOG" id="ENOG502RNMQ">
    <property type="taxonomic scope" value="Eukaryota"/>
</dbReference>
<dbReference type="STRING" id="981085.W9RDN4"/>
<evidence type="ECO:0000256" key="1">
    <source>
        <dbReference type="ARBA" id="ARBA00022729"/>
    </source>
</evidence>
<sequence>MRTLHFFVILVHLLTLSDLCYSDSNVQTTMQCSEADDSAADTTFQTSLGSLLDSLLANGPLEKGFYKTKVGKKSNRVYGIVQCRGDISAHACAKCTKNSTIAALDQCPKSKEVLVWFRWCFLRYSDHDFFGVMDKTSFALSNDTDFDDSSVVSKGLDFMSGLTLTAQKQSLVFQIGVLDVGTSGKRYGMVQCNRDISRTDCGKCLQAQLSDFRTTIGNKRGWEVYGSSCFMWYHDYEFYFNISTTASEEAEEDFNLRSSEVVELVERAANVFCRGFWGLTRAEMTSTILHLEANAIVPY</sequence>
<keyword evidence="2" id="KW-0677">Repeat</keyword>
<dbReference type="PANTHER" id="PTHR32099">
    <property type="entry name" value="CYSTEINE-RICH REPEAT SECRETORY PROTEIN"/>
    <property type="match status" value="1"/>
</dbReference>
<evidence type="ECO:0000313" key="5">
    <source>
        <dbReference type="EMBL" id="EXB51983.1"/>
    </source>
</evidence>
<evidence type="ECO:0000256" key="3">
    <source>
        <dbReference type="SAM" id="SignalP"/>
    </source>
</evidence>
<dbReference type="InterPro" id="IPR002902">
    <property type="entry name" value="GNK2"/>
</dbReference>
<name>W9RDN4_9ROSA</name>
<dbReference type="Proteomes" id="UP000030645">
    <property type="component" value="Unassembled WGS sequence"/>
</dbReference>